<comment type="similarity">
    <text evidence="1">Belongs to the peptidase C40 family.</text>
</comment>
<dbReference type="InterPro" id="IPR051794">
    <property type="entry name" value="PG_Endopeptidase_C40"/>
</dbReference>
<dbReference type="EMBL" id="POUA01000455">
    <property type="protein sequence ID" value="PZG25584.1"/>
    <property type="molecule type" value="Genomic_DNA"/>
</dbReference>
<dbReference type="GO" id="GO:0008234">
    <property type="term" value="F:cysteine-type peptidase activity"/>
    <property type="evidence" value="ECO:0007669"/>
    <property type="project" value="UniProtKB-KW"/>
</dbReference>
<keyword evidence="4" id="KW-0788">Thiol protease</keyword>
<evidence type="ECO:0000256" key="4">
    <source>
        <dbReference type="ARBA" id="ARBA00022807"/>
    </source>
</evidence>
<organism evidence="7 8">
    <name type="scientific">Spongiactinospora gelatinilytica</name>
    <dbReference type="NCBI Taxonomy" id="2666298"/>
    <lineage>
        <taxon>Bacteria</taxon>
        <taxon>Bacillati</taxon>
        <taxon>Actinomycetota</taxon>
        <taxon>Actinomycetes</taxon>
        <taxon>Streptosporangiales</taxon>
        <taxon>Streptosporangiaceae</taxon>
        <taxon>Spongiactinospora</taxon>
    </lineage>
</organism>
<dbReference type="PANTHER" id="PTHR47359">
    <property type="entry name" value="PEPTIDOGLYCAN DL-ENDOPEPTIDASE CWLO"/>
    <property type="match status" value="1"/>
</dbReference>
<dbReference type="Pfam" id="PF00877">
    <property type="entry name" value="NLPC_P60"/>
    <property type="match status" value="1"/>
</dbReference>
<dbReference type="Proteomes" id="UP000248544">
    <property type="component" value="Unassembled WGS sequence"/>
</dbReference>
<comment type="caution">
    <text evidence="7">The sequence shown here is derived from an EMBL/GenBank/DDBJ whole genome shotgun (WGS) entry which is preliminary data.</text>
</comment>
<keyword evidence="3" id="KW-0378">Hydrolase</keyword>
<accession>A0A2W2GFF2</accession>
<dbReference type="PANTHER" id="PTHR47359:SF3">
    <property type="entry name" value="NLP_P60 DOMAIN-CONTAINING PROTEIN-RELATED"/>
    <property type="match status" value="1"/>
</dbReference>
<dbReference type="PROSITE" id="PS51935">
    <property type="entry name" value="NLPC_P60"/>
    <property type="match status" value="1"/>
</dbReference>
<evidence type="ECO:0000256" key="3">
    <source>
        <dbReference type="ARBA" id="ARBA00022801"/>
    </source>
</evidence>
<dbReference type="SUPFAM" id="SSF54001">
    <property type="entry name" value="Cysteine proteinases"/>
    <property type="match status" value="1"/>
</dbReference>
<gene>
    <name evidence="7" type="ORF">C1I98_34515</name>
</gene>
<proteinExistence type="inferred from homology"/>
<dbReference type="RefSeq" id="WP_111171526.1">
    <property type="nucleotide sequence ID" value="NZ_POUA01000455.1"/>
</dbReference>
<evidence type="ECO:0000313" key="7">
    <source>
        <dbReference type="EMBL" id="PZG25584.1"/>
    </source>
</evidence>
<protein>
    <recommendedName>
        <fullName evidence="6">NlpC/P60 domain-containing protein</fullName>
    </recommendedName>
</protein>
<keyword evidence="2" id="KW-0645">Protease</keyword>
<dbReference type="AlphaFoldDB" id="A0A2W2GFF2"/>
<evidence type="ECO:0000256" key="5">
    <source>
        <dbReference type="SAM" id="MobiDB-lite"/>
    </source>
</evidence>
<keyword evidence="8" id="KW-1185">Reference proteome</keyword>
<reference evidence="7 8" key="1">
    <citation type="submission" date="2018-01" db="EMBL/GenBank/DDBJ databases">
        <title>Draft genome sequence of Sphaerisporangium sp. 7K107.</title>
        <authorList>
            <person name="Sahin N."/>
            <person name="Saygin H."/>
            <person name="Ay H."/>
        </authorList>
    </citation>
    <scope>NUCLEOTIDE SEQUENCE [LARGE SCALE GENOMIC DNA]</scope>
    <source>
        <strain evidence="7 8">7K107</strain>
    </source>
</reference>
<evidence type="ECO:0000256" key="1">
    <source>
        <dbReference type="ARBA" id="ARBA00007074"/>
    </source>
</evidence>
<dbReference type="Gene3D" id="3.90.1720.10">
    <property type="entry name" value="endopeptidase domain like (from Nostoc punctiforme)"/>
    <property type="match status" value="1"/>
</dbReference>
<dbReference type="InterPro" id="IPR038765">
    <property type="entry name" value="Papain-like_cys_pep_sf"/>
</dbReference>
<sequence>MMISPGFVWTQVAAVGSAMWLHVPVDPAPTAADPYVTVMPYESHAWTEAHAAGEAAQAERTARREARRARGRLAATAALSMMGMPFSWGGGSAEGATRGIGRGSGTVGFDCSGLALYAWAQAGVRIAHYTGTQYRQGRRVREKRLRPGDLVFFGERRGDPDHVGLYVDDGVMVHAPQTGDVVRKTDYLASPYYSRRYRGAVRPGLRPVVPPLGPPLWHKAETGPAPAPMPEQTSPEPISPTEDAGAANIRPGPDDGFAAGNVSRSDERPDGLRDGPSAGQGQPATRGGPAAR</sequence>
<name>A0A2W2GFF2_9ACTN</name>
<evidence type="ECO:0000256" key="2">
    <source>
        <dbReference type="ARBA" id="ARBA00022670"/>
    </source>
</evidence>
<feature type="compositionally biased region" description="Basic and acidic residues" evidence="5">
    <location>
        <begin position="264"/>
        <end position="273"/>
    </location>
</feature>
<feature type="domain" description="NlpC/P60" evidence="6">
    <location>
        <begin position="68"/>
        <end position="204"/>
    </location>
</feature>
<evidence type="ECO:0000313" key="8">
    <source>
        <dbReference type="Proteomes" id="UP000248544"/>
    </source>
</evidence>
<dbReference type="InterPro" id="IPR000064">
    <property type="entry name" value="NLP_P60_dom"/>
</dbReference>
<feature type="region of interest" description="Disordered" evidence="5">
    <location>
        <begin position="215"/>
        <end position="292"/>
    </location>
</feature>
<evidence type="ECO:0000259" key="6">
    <source>
        <dbReference type="PROSITE" id="PS51935"/>
    </source>
</evidence>
<dbReference type="GO" id="GO:0006508">
    <property type="term" value="P:proteolysis"/>
    <property type="evidence" value="ECO:0007669"/>
    <property type="project" value="UniProtKB-KW"/>
</dbReference>